<feature type="transmembrane region" description="Helical" evidence="5">
    <location>
        <begin position="6"/>
        <end position="24"/>
    </location>
</feature>
<evidence type="ECO:0000256" key="3">
    <source>
        <dbReference type="ARBA" id="ARBA00022989"/>
    </source>
</evidence>
<dbReference type="EMBL" id="LS423452">
    <property type="protein sequence ID" value="SPS06301.1"/>
    <property type="molecule type" value="Genomic_DNA"/>
</dbReference>
<feature type="transmembrane region" description="Helical" evidence="5">
    <location>
        <begin position="269"/>
        <end position="286"/>
    </location>
</feature>
<keyword evidence="3 5" id="KW-1133">Transmembrane helix</keyword>
<protein>
    <recommendedName>
        <fullName evidence="6">Cation/H+ exchanger transmembrane domain-containing protein</fullName>
    </recommendedName>
</protein>
<feature type="transmembrane region" description="Helical" evidence="5">
    <location>
        <begin position="189"/>
        <end position="212"/>
    </location>
</feature>
<evidence type="ECO:0000313" key="7">
    <source>
        <dbReference type="EMBL" id="SPS06301.1"/>
    </source>
</evidence>
<proteinExistence type="predicted"/>
<feature type="transmembrane region" description="Helical" evidence="5">
    <location>
        <begin position="120"/>
        <end position="141"/>
    </location>
</feature>
<evidence type="ECO:0000256" key="1">
    <source>
        <dbReference type="ARBA" id="ARBA00004141"/>
    </source>
</evidence>
<dbReference type="Pfam" id="PF00999">
    <property type="entry name" value="Na_H_Exchanger"/>
    <property type="match status" value="1"/>
</dbReference>
<feature type="transmembrane region" description="Helical" evidence="5">
    <location>
        <begin position="91"/>
        <end position="114"/>
    </location>
</feature>
<organism evidence="7">
    <name type="scientific">Candidatus Nitrotoga fabula</name>
    <dbReference type="NCBI Taxonomy" id="2182327"/>
    <lineage>
        <taxon>Bacteria</taxon>
        <taxon>Pseudomonadati</taxon>
        <taxon>Pseudomonadota</taxon>
        <taxon>Betaproteobacteria</taxon>
        <taxon>Nitrosomonadales</taxon>
        <taxon>Gallionellaceae</taxon>
        <taxon>Candidatus Nitrotoga</taxon>
    </lineage>
</organism>
<sequence length="399" mass="43679">MIDLTLVLADIRWPIAILIAWFFGEVWHMWTRLPRMCAYALAGFVLAPSQSGFLPQSQSATMLLLANIAFGLILFECGYRINLRWMRANPWMIATSLAEAVFTFAAVYFLIRWFSLPVSMALLLAALSMATSPAALIRVVNEQNSSGQVTERVLHLSALNCVLAVFVYKIVVGLVVFRTSGSLWEASYSSLFDLAVSVMLGVAFGFAIPGLLRYSKRTSQDSTLAFTVSVICVVALAHSLKLSPVLAALTFGLFARHRRIVMSSSQRGFGALGDLLSVLLFVFIAATLEWKQVLAGIGLGLGIITVRQIAKIAGNLLFARIGGISWRKGFLTGLASTPFSAFVILVMEQTRYLGISLVDQFAPLAAVALTLEIFAPVLIQRALIWAHEVPESREYEHAP</sequence>
<evidence type="ECO:0000256" key="4">
    <source>
        <dbReference type="ARBA" id="ARBA00023136"/>
    </source>
</evidence>
<feature type="domain" description="Cation/H+ exchanger transmembrane" evidence="6">
    <location>
        <begin position="26"/>
        <end position="383"/>
    </location>
</feature>
<dbReference type="PANTHER" id="PTHR43021">
    <property type="entry name" value="NA(+)/H(+) ANTIPORTER-RELATED"/>
    <property type="match status" value="1"/>
</dbReference>
<dbReference type="PANTHER" id="PTHR43021:SF2">
    <property type="entry name" value="CATION_H+ EXCHANGER DOMAIN-CONTAINING PROTEIN"/>
    <property type="match status" value="1"/>
</dbReference>
<evidence type="ECO:0000256" key="2">
    <source>
        <dbReference type="ARBA" id="ARBA00022692"/>
    </source>
</evidence>
<feature type="transmembrane region" description="Helical" evidence="5">
    <location>
        <begin position="153"/>
        <end position="177"/>
    </location>
</feature>
<gene>
    <name evidence="7" type="ORF">NITFAB_1891</name>
</gene>
<evidence type="ECO:0000256" key="5">
    <source>
        <dbReference type="SAM" id="Phobius"/>
    </source>
</evidence>
<feature type="transmembrane region" description="Helical" evidence="5">
    <location>
        <begin position="60"/>
        <end position="79"/>
    </location>
</feature>
<keyword evidence="2 5" id="KW-0812">Transmembrane</keyword>
<feature type="transmembrane region" description="Helical" evidence="5">
    <location>
        <begin position="330"/>
        <end position="347"/>
    </location>
</feature>
<dbReference type="Gene3D" id="1.20.1530.20">
    <property type="match status" value="1"/>
</dbReference>
<evidence type="ECO:0000259" key="6">
    <source>
        <dbReference type="Pfam" id="PF00999"/>
    </source>
</evidence>
<dbReference type="GO" id="GO:0015297">
    <property type="term" value="F:antiporter activity"/>
    <property type="evidence" value="ECO:0007669"/>
    <property type="project" value="InterPro"/>
</dbReference>
<dbReference type="GO" id="GO:1902600">
    <property type="term" value="P:proton transmembrane transport"/>
    <property type="evidence" value="ECO:0007669"/>
    <property type="project" value="InterPro"/>
</dbReference>
<name>A0A2X0SFY6_9PROT</name>
<comment type="subcellular location">
    <subcellularLocation>
        <location evidence="1">Membrane</location>
        <topology evidence="1">Multi-pass membrane protein</topology>
    </subcellularLocation>
</comment>
<dbReference type="InterPro" id="IPR038770">
    <property type="entry name" value="Na+/solute_symporter_sf"/>
</dbReference>
<keyword evidence="4 5" id="KW-0472">Membrane</keyword>
<dbReference type="GO" id="GO:0016020">
    <property type="term" value="C:membrane"/>
    <property type="evidence" value="ECO:0007669"/>
    <property type="project" value="UniProtKB-SubCell"/>
</dbReference>
<dbReference type="AlphaFoldDB" id="A0A2X0SFY6"/>
<accession>A0A2X0SFY6</accession>
<reference evidence="7" key="1">
    <citation type="submission" date="2018-05" db="EMBL/GenBank/DDBJ databases">
        <authorList>
            <person name="Lanie J.A."/>
            <person name="Ng W.-L."/>
            <person name="Kazmierczak K.M."/>
            <person name="Andrzejewski T.M."/>
            <person name="Davidsen T.M."/>
            <person name="Wayne K.J."/>
            <person name="Tettelin H."/>
            <person name="Glass J.I."/>
            <person name="Rusch D."/>
            <person name="Podicherti R."/>
            <person name="Tsui H.-C.T."/>
            <person name="Winkler M.E."/>
        </authorList>
    </citation>
    <scope>NUCLEOTIDE SEQUENCE</scope>
    <source>
        <strain evidence="7">KNB</strain>
    </source>
</reference>
<feature type="transmembrane region" description="Helical" evidence="5">
    <location>
        <begin position="293"/>
        <end position="310"/>
    </location>
</feature>
<dbReference type="InterPro" id="IPR006153">
    <property type="entry name" value="Cation/H_exchanger_TM"/>
</dbReference>